<dbReference type="PATRIC" id="fig|351160.9.peg.1556"/>
<dbReference type="InterPro" id="IPR014942">
    <property type="entry name" value="AbiEii"/>
</dbReference>
<dbReference type="AlphaFoldDB" id="Q0W4I1"/>
<organism evidence="1 2">
    <name type="scientific">Methanocella arvoryzae (strain DSM 22066 / NBRC 105507 / MRE50)</name>
    <dbReference type="NCBI Taxonomy" id="351160"/>
    <lineage>
        <taxon>Archaea</taxon>
        <taxon>Methanobacteriati</taxon>
        <taxon>Methanobacteriota</taxon>
        <taxon>Stenosarchaea group</taxon>
        <taxon>Methanomicrobia</taxon>
        <taxon>Methanocellales</taxon>
        <taxon>Methanocellaceae</taxon>
        <taxon>Methanocella</taxon>
    </lineage>
</organism>
<name>Q0W4I1_METAR</name>
<sequence>MADEELLRYAALKTGLGLKYLSKDEKVSLALEQLRPLFPDAIFKGGTALNRVYLAKNGVSRFSEDIDLDYISHGSLDEMIARIKTGIYGLNGFNISGPRIMHRTIRFDCGYMNEFGERDQIKIEFYLNNVKSLRTEDVLVKSPFIEAHTTLFKTYSLEDLIAKKLIALHNRTEGKDIYDLFYSLDLDYSWDKLNLALDLAREHYKVEKEGFYDRLAQKLQDAKKNSFYVGNSTNHFIPARLRPDWKIFIATLGQKIERMSDENTSHEG</sequence>
<dbReference type="Pfam" id="PF08843">
    <property type="entry name" value="AbiEii"/>
    <property type="match status" value="1"/>
</dbReference>
<dbReference type="RefSeq" id="WP_012035840.1">
    <property type="nucleotide sequence ID" value="NC_009464.1"/>
</dbReference>
<accession>Q0W4I1</accession>
<dbReference type="STRING" id="351160.RCIX1446"/>
<dbReference type="Gene3D" id="3.10.450.620">
    <property type="entry name" value="JHP933, nucleotidyltransferase-like core domain"/>
    <property type="match status" value="1"/>
</dbReference>
<dbReference type="Proteomes" id="UP000000663">
    <property type="component" value="Chromosome"/>
</dbReference>
<protein>
    <recommendedName>
        <fullName evidence="3">Nucleotidyl transferase AbiEii/AbiGii toxin family protein</fullName>
    </recommendedName>
</protein>
<proteinExistence type="predicted"/>
<evidence type="ECO:0000313" key="1">
    <source>
        <dbReference type="EMBL" id="CAJ36712.1"/>
    </source>
</evidence>
<dbReference type="KEGG" id="rci:RCIX1446"/>
<dbReference type="EMBL" id="AM114193">
    <property type="protein sequence ID" value="CAJ36712.1"/>
    <property type="molecule type" value="Genomic_DNA"/>
</dbReference>
<dbReference type="eggNOG" id="arCOG03839">
    <property type="taxonomic scope" value="Archaea"/>
</dbReference>
<reference evidence="1 2" key="1">
    <citation type="journal article" date="2006" name="Science">
        <title>Genome of rice cluster I archaea -- the key methane producers in the rice rhizosphere.</title>
        <authorList>
            <person name="Erkel C."/>
            <person name="Kube M."/>
            <person name="Reinhardt R."/>
            <person name="Liesack W."/>
        </authorList>
    </citation>
    <scope>NUCLEOTIDE SEQUENCE [LARGE SCALE GENOMIC DNA]</scope>
    <source>
        <strain evidence="2">DSM 22066 / NBRC 105507 / MRE50</strain>
    </source>
</reference>
<evidence type="ECO:0008006" key="3">
    <source>
        <dbReference type="Google" id="ProtNLM"/>
    </source>
</evidence>
<dbReference type="GeneID" id="5144391"/>
<evidence type="ECO:0000313" key="2">
    <source>
        <dbReference type="Proteomes" id="UP000000663"/>
    </source>
</evidence>
<gene>
    <name evidence="1" type="ORF">RCIX1446</name>
</gene>
<keyword evidence="2" id="KW-1185">Reference proteome</keyword>
<dbReference type="OrthoDB" id="92120at2157"/>